<comment type="caution">
    <text evidence="2">The sequence shown here is derived from an EMBL/GenBank/DDBJ whole genome shotgun (WGS) entry which is preliminary data.</text>
</comment>
<name>A0A853EGN6_9ACTO</name>
<dbReference type="EMBL" id="JACBXV010000025">
    <property type="protein sequence ID" value="NYS68567.1"/>
    <property type="molecule type" value="Genomic_DNA"/>
</dbReference>
<sequence length="135" mass="13897">MDQERGNASVEFIGWSVILLIPTLYLLVTLSQIQAASFAVASAADIASRILEVDHSPQALSHARTAAGLALSDQGVEADPATAVSVSCEGRCTGTVVLQVEAAVDLPGLAAIGLGRDVVVLEAQRAVDLSAKEES</sequence>
<accession>A0A853EGN6</accession>
<keyword evidence="1" id="KW-0812">Transmembrane</keyword>
<gene>
    <name evidence="2" type="ORF">HZZ05_03365</name>
</gene>
<keyword evidence="1" id="KW-1133">Transmembrane helix</keyword>
<proteinExistence type="predicted"/>
<evidence type="ECO:0000256" key="1">
    <source>
        <dbReference type="SAM" id="Phobius"/>
    </source>
</evidence>
<dbReference type="Proteomes" id="UP000572528">
    <property type="component" value="Unassembled WGS sequence"/>
</dbReference>
<dbReference type="AlphaFoldDB" id="A0A853EGN6"/>
<evidence type="ECO:0000313" key="2">
    <source>
        <dbReference type="EMBL" id="NYS68567.1"/>
    </source>
</evidence>
<evidence type="ECO:0008006" key="4">
    <source>
        <dbReference type="Google" id="ProtNLM"/>
    </source>
</evidence>
<organism evidence="2 3">
    <name type="scientific">Actinomyces bowdenii</name>
    <dbReference type="NCBI Taxonomy" id="131109"/>
    <lineage>
        <taxon>Bacteria</taxon>
        <taxon>Bacillati</taxon>
        <taxon>Actinomycetota</taxon>
        <taxon>Actinomycetes</taxon>
        <taxon>Actinomycetales</taxon>
        <taxon>Actinomycetaceae</taxon>
        <taxon>Actinomyces</taxon>
    </lineage>
</organism>
<reference evidence="2 3" key="1">
    <citation type="submission" date="2020-07" db="EMBL/GenBank/DDBJ databases">
        <title>MOT database genomes.</title>
        <authorList>
            <person name="Joseph S."/>
            <person name="Aduse-Opoku J."/>
            <person name="Hashim A."/>
            <person name="Wade W."/>
            <person name="Curtis M."/>
        </authorList>
    </citation>
    <scope>NUCLEOTIDE SEQUENCE [LARGE SCALE GENOMIC DNA]</scope>
    <source>
        <strain evidence="2 3">WMus004</strain>
    </source>
</reference>
<protein>
    <recommendedName>
        <fullName evidence="4">Peptidase T4</fullName>
    </recommendedName>
</protein>
<dbReference type="RefSeq" id="WP_179899899.1">
    <property type="nucleotide sequence ID" value="NZ_JACBXV010000025.1"/>
</dbReference>
<evidence type="ECO:0000313" key="3">
    <source>
        <dbReference type="Proteomes" id="UP000572528"/>
    </source>
</evidence>
<feature type="transmembrane region" description="Helical" evidence="1">
    <location>
        <begin position="12"/>
        <end position="30"/>
    </location>
</feature>
<keyword evidence="1" id="KW-0472">Membrane</keyword>